<dbReference type="EMBL" id="JAAPAO010000123">
    <property type="protein sequence ID" value="KAF4671965.1"/>
    <property type="molecule type" value="Genomic_DNA"/>
</dbReference>
<feature type="region of interest" description="Disordered" evidence="1">
    <location>
        <begin position="523"/>
        <end position="583"/>
    </location>
</feature>
<reference evidence="2 3" key="1">
    <citation type="submission" date="2020-04" db="EMBL/GenBank/DDBJ databases">
        <title>Perkinsus chesapeaki whole genome sequence.</title>
        <authorList>
            <person name="Bogema D.R."/>
        </authorList>
    </citation>
    <scope>NUCLEOTIDE SEQUENCE [LARGE SCALE GENOMIC DNA]</scope>
    <source>
        <strain evidence="2">ATCC PRA-425</strain>
    </source>
</reference>
<feature type="compositionally biased region" description="Basic and acidic residues" evidence="1">
    <location>
        <begin position="529"/>
        <end position="540"/>
    </location>
</feature>
<evidence type="ECO:0000256" key="1">
    <source>
        <dbReference type="SAM" id="MobiDB-lite"/>
    </source>
</evidence>
<feature type="region of interest" description="Disordered" evidence="1">
    <location>
        <begin position="705"/>
        <end position="783"/>
    </location>
</feature>
<gene>
    <name evidence="2" type="ORF">FOL47_001052</name>
</gene>
<keyword evidence="3" id="KW-1185">Reference proteome</keyword>
<comment type="caution">
    <text evidence="2">The sequence shown here is derived from an EMBL/GenBank/DDBJ whole genome shotgun (WGS) entry which is preliminary data.</text>
</comment>
<name>A0A7J6MKE8_PERCH</name>
<feature type="region of interest" description="Disordered" evidence="1">
    <location>
        <begin position="669"/>
        <end position="692"/>
    </location>
</feature>
<sequence>MLRRTSPVLRRHVAHLRPVTSVSRSLPRRFYRNPVPPATHNPTPSLHSFYGEAVATKVDQLVKMAGVRSRRLQLAAGLVGFSLFALWMNKDKITSTVGTQGASVVRETISNKDLQDAAEATVRKMIEQILADESLRGVAGDWVMQLLNSRQSDIGGLMAKVIRLDAVQSAAKDLVANLCKDPYIIQQVSSLVVSTIYMQVVQDQAAKWTGELVLRPDVQEKLSQTASDTVRSEAVYDAVQEVATRVAQGVVNDPATSELLKERLTEVAADQELQAALSDSAWKVVSRSLNPFAKHPETVNGNGARTAVTDEQKSQEALEEPQTTEELPAAAEPLDACEEEPEEEVLSAPEPTQQANATVEPVVSERTIDAPEAEEAQGILTDATQGEPEPIRASEEEVTFPRVSEGQPSVDEKEAEILREPESVGVAPPSDDIPEEKVSGDIVSEEPLDLGIAEVSDEPDSYGKLRDNMIATGEWLNENYQKYRERARAMKEEIVARWRLRRSKLDDDSERFLFSKALRHLSGESQEVAEDRDTTGRESESALEQPANEEDSTVVDTSRDKIRSDTAGGSSIEATLHNEARGASFQSYETTGVDLDMPQGVLLIGEVPRQDAGEDVPVAHLLAPTDDSMSSTGFYVEPTSDDSLFTASPVEDRELVTSDMDVVGLPHESATAEHIDESQTLTDTQREPGDTIDTSVDALAGAVKGTLVEQEDGGAVKDTSVDQEEGGAVKDTSVDQEEEEGGAVKDTFVEQEDGGAVKDTSVDQEEGGAVKDTFVEQEDGGAVKDTSVFQAEYSMPAGESEEDVTPSEWVGSEMTPTHCDEETKEVAAPVSDGPLPSIVSSEKPGETEVPSEAVTERDSIKSTHPSGASSNAAITPHTTDPSASADDRIYAKSPVRSELTVPTSTALFLLQTACSPLFLSSVLSSLSNPFVIPTVVDSYVNSDAL</sequence>
<feature type="region of interest" description="Disordered" evidence="1">
    <location>
        <begin position="372"/>
        <end position="441"/>
    </location>
</feature>
<dbReference type="Proteomes" id="UP000591131">
    <property type="component" value="Unassembled WGS sequence"/>
</dbReference>
<evidence type="ECO:0000313" key="3">
    <source>
        <dbReference type="Proteomes" id="UP000591131"/>
    </source>
</evidence>
<dbReference type="OrthoDB" id="448643at2759"/>
<feature type="region of interest" description="Disordered" evidence="1">
    <location>
        <begin position="795"/>
        <end position="886"/>
    </location>
</feature>
<feature type="compositionally biased region" description="Acidic residues" evidence="1">
    <location>
        <begin position="335"/>
        <end position="345"/>
    </location>
</feature>
<feature type="compositionally biased region" description="Low complexity" evidence="1">
    <location>
        <begin position="324"/>
        <end position="334"/>
    </location>
</feature>
<dbReference type="PANTHER" id="PTHR37935:SF1">
    <property type="entry name" value="CHROMOSOME UNDETERMINED SCAFFOLD_14, WHOLE GENOME SHOTGUN SEQUENCE"/>
    <property type="match status" value="1"/>
</dbReference>
<accession>A0A7J6MKE8</accession>
<evidence type="ECO:0000313" key="2">
    <source>
        <dbReference type="EMBL" id="KAF4671965.1"/>
    </source>
</evidence>
<organism evidence="2 3">
    <name type="scientific">Perkinsus chesapeaki</name>
    <name type="common">Clam parasite</name>
    <name type="synonym">Perkinsus andrewsi</name>
    <dbReference type="NCBI Taxonomy" id="330153"/>
    <lineage>
        <taxon>Eukaryota</taxon>
        <taxon>Sar</taxon>
        <taxon>Alveolata</taxon>
        <taxon>Perkinsozoa</taxon>
        <taxon>Perkinsea</taxon>
        <taxon>Perkinsida</taxon>
        <taxon>Perkinsidae</taxon>
        <taxon>Perkinsus</taxon>
    </lineage>
</organism>
<proteinExistence type="predicted"/>
<protein>
    <submittedName>
        <fullName evidence="2">Uncharacterized protein</fullName>
    </submittedName>
</protein>
<feature type="compositionally biased region" description="Polar residues" evidence="1">
    <location>
        <begin position="862"/>
        <end position="882"/>
    </location>
</feature>
<dbReference type="AlphaFoldDB" id="A0A7J6MKE8"/>
<feature type="compositionally biased region" description="Basic and acidic residues" evidence="1">
    <location>
        <begin position="410"/>
        <end position="422"/>
    </location>
</feature>
<feature type="region of interest" description="Disordered" evidence="1">
    <location>
        <begin position="293"/>
        <end position="360"/>
    </location>
</feature>
<dbReference type="PANTHER" id="PTHR37935">
    <property type="entry name" value="CHROMOSOME UNDETERMINED SCAFFOLD_14, WHOLE GENOME SHOTGUN SEQUENCE"/>
    <property type="match status" value="1"/>
</dbReference>